<proteinExistence type="inferred from homology"/>
<reference evidence="6" key="1">
    <citation type="journal article" date="2014" name="Nat. Commun.">
        <title>The rainbow trout genome provides novel insights into evolution after whole-genome duplication in vertebrates.</title>
        <authorList>
            <person name="Berthelot C."/>
            <person name="Brunet F."/>
            <person name="Chalopin D."/>
            <person name="Juanchich A."/>
            <person name="Bernard M."/>
            <person name="Noel B."/>
            <person name="Bento P."/>
            <person name="Da Silva C."/>
            <person name="Labadie K."/>
            <person name="Alberti A."/>
            <person name="Aury J.M."/>
            <person name="Louis A."/>
            <person name="Dehais P."/>
            <person name="Bardou P."/>
            <person name="Montfort J."/>
            <person name="Klopp C."/>
            <person name="Cabau C."/>
            <person name="Gaspin C."/>
            <person name="Thorgaard G.H."/>
            <person name="Boussaha M."/>
            <person name="Quillet E."/>
            <person name="Guyomard R."/>
            <person name="Galiana D."/>
            <person name="Bobe J."/>
            <person name="Volff J.N."/>
            <person name="Genet C."/>
            <person name="Wincker P."/>
            <person name="Jaillon O."/>
            <person name="Roest Crollius H."/>
            <person name="Guiguen Y."/>
        </authorList>
    </citation>
    <scope>NUCLEOTIDE SEQUENCE [LARGE SCALE GENOMIC DNA]</scope>
</reference>
<sequence>MGNHFADNNPFLHQAQQEIASLRREVLKSKSSRAAKSSVTVSAQSILKRVEAERDEAKVDLHRMSTERDSLRERLKISQEAAISERAHLEQRVEDLQTAILTLEHERGDQKSRLALMRESMMGLEEEVHTLGRKLTAAEDEHSRTRNECVMLRLSNSETQNALSDSQRRLTSRIGELQNSQERNKLLDEKNDSLLRQMSGLREEVSSLQSTITDLDQRRDSLQEQLENKTDLLNSAHNQLDDKEKPSGISGCPLRIWRHQQRAFVRSWQGGRGSWRL</sequence>
<accession>A0A060YZZ8</accession>
<dbReference type="GO" id="GO:0005814">
    <property type="term" value="C:centriole"/>
    <property type="evidence" value="ECO:0007669"/>
    <property type="project" value="UniProtKB-SubCell"/>
</dbReference>
<dbReference type="PANTHER" id="PTHR20544:SF2">
    <property type="entry name" value="TESTIS SPECIFIC 10"/>
    <property type="match status" value="1"/>
</dbReference>
<keyword evidence="5" id="KW-0175">Coiled coil</keyword>
<evidence type="ECO:0000256" key="5">
    <source>
        <dbReference type="SAM" id="Coils"/>
    </source>
</evidence>
<dbReference type="InterPro" id="IPR051877">
    <property type="entry name" value="Centriole_BasalBody_StrucProt"/>
</dbReference>
<dbReference type="SUPFAM" id="SSF57997">
    <property type="entry name" value="Tropomyosin"/>
    <property type="match status" value="1"/>
</dbReference>
<dbReference type="EMBL" id="FR930064">
    <property type="protein sequence ID" value="CDQ97321.1"/>
    <property type="molecule type" value="Genomic_DNA"/>
</dbReference>
<dbReference type="AlphaFoldDB" id="A0A060YZZ8"/>
<comment type="similarity">
    <text evidence="4">Belongs to the CEP135/TSGA10 family.</text>
</comment>
<evidence type="ECO:0000313" key="6">
    <source>
        <dbReference type="EMBL" id="CDQ97321.1"/>
    </source>
</evidence>
<dbReference type="STRING" id="8022.A0A060YZZ8"/>
<reference evidence="6" key="2">
    <citation type="submission" date="2014-03" db="EMBL/GenBank/DDBJ databases">
        <authorList>
            <person name="Genoscope - CEA"/>
        </authorList>
    </citation>
    <scope>NUCLEOTIDE SEQUENCE</scope>
</reference>
<evidence type="ECO:0000313" key="7">
    <source>
        <dbReference type="Proteomes" id="UP000193380"/>
    </source>
</evidence>
<evidence type="ECO:0000256" key="2">
    <source>
        <dbReference type="ARBA" id="ARBA00022490"/>
    </source>
</evidence>
<dbReference type="PANTHER" id="PTHR20544">
    <property type="entry name" value="CENTROSOMAL PROTEIN CEP135"/>
    <property type="match status" value="1"/>
</dbReference>
<name>A0A060YZZ8_ONCMY</name>
<dbReference type="Gene3D" id="1.10.287.1490">
    <property type="match status" value="1"/>
</dbReference>
<comment type="subcellular location">
    <subcellularLocation>
        <location evidence="1">Cytoplasm</location>
        <location evidence="1">Cytoskeleton</location>
        <location evidence="1">Microtubule organizing center</location>
        <location evidence="1">Centrosome</location>
        <location evidence="1">Centriole</location>
    </subcellularLocation>
</comment>
<evidence type="ECO:0000256" key="1">
    <source>
        <dbReference type="ARBA" id="ARBA00004114"/>
    </source>
</evidence>
<dbReference type="PaxDb" id="8022-A0A060YZZ8"/>
<keyword evidence="3" id="KW-0206">Cytoskeleton</keyword>
<feature type="coiled-coil region" evidence="5">
    <location>
        <begin position="177"/>
        <end position="243"/>
    </location>
</feature>
<gene>
    <name evidence="6" type="ORF">GSONMT00055371001</name>
</gene>
<evidence type="ECO:0000256" key="4">
    <source>
        <dbReference type="ARBA" id="ARBA00038123"/>
    </source>
</evidence>
<evidence type="ECO:0000256" key="3">
    <source>
        <dbReference type="ARBA" id="ARBA00023212"/>
    </source>
</evidence>
<protein>
    <submittedName>
        <fullName evidence="6">Uncharacterized protein</fullName>
    </submittedName>
</protein>
<dbReference type="Proteomes" id="UP000193380">
    <property type="component" value="Unassembled WGS sequence"/>
</dbReference>
<feature type="coiled-coil region" evidence="5">
    <location>
        <begin position="12"/>
        <end position="141"/>
    </location>
</feature>
<organism evidence="6 7">
    <name type="scientific">Oncorhynchus mykiss</name>
    <name type="common">Rainbow trout</name>
    <name type="synonym">Salmo gairdneri</name>
    <dbReference type="NCBI Taxonomy" id="8022"/>
    <lineage>
        <taxon>Eukaryota</taxon>
        <taxon>Metazoa</taxon>
        <taxon>Chordata</taxon>
        <taxon>Craniata</taxon>
        <taxon>Vertebrata</taxon>
        <taxon>Euteleostomi</taxon>
        <taxon>Actinopterygii</taxon>
        <taxon>Neopterygii</taxon>
        <taxon>Teleostei</taxon>
        <taxon>Protacanthopterygii</taxon>
        <taxon>Salmoniformes</taxon>
        <taxon>Salmonidae</taxon>
        <taxon>Salmoninae</taxon>
        <taxon>Oncorhynchus</taxon>
    </lineage>
</organism>
<keyword evidence="2" id="KW-0963">Cytoplasm</keyword>